<dbReference type="InterPro" id="IPR002126">
    <property type="entry name" value="Cadherin-like_dom"/>
</dbReference>
<dbReference type="SUPFAM" id="SSF49313">
    <property type="entry name" value="Cadherin-like"/>
    <property type="match status" value="7"/>
</dbReference>
<keyword evidence="7 12" id="KW-0106">Calcium</keyword>
<feature type="transmembrane region" description="Helical" evidence="14">
    <location>
        <begin position="787"/>
        <end position="811"/>
    </location>
</feature>
<dbReference type="PANTHER" id="PTHR24028">
    <property type="entry name" value="CADHERIN-87A"/>
    <property type="match status" value="1"/>
</dbReference>
<dbReference type="GO" id="GO:0005886">
    <property type="term" value="C:plasma membrane"/>
    <property type="evidence" value="ECO:0007669"/>
    <property type="project" value="UniProtKB-SubCell"/>
</dbReference>
<feature type="compositionally biased region" description="Basic and acidic residues" evidence="13">
    <location>
        <begin position="903"/>
        <end position="915"/>
    </location>
</feature>
<dbReference type="FunFam" id="2.60.40.60:FF:000002">
    <property type="entry name" value="Protocadherin alpha 2"/>
    <property type="match status" value="1"/>
</dbReference>
<evidence type="ECO:0000256" key="14">
    <source>
        <dbReference type="SAM" id="Phobius"/>
    </source>
</evidence>
<feature type="domain" description="Cadherin" evidence="16">
    <location>
        <begin position="458"/>
        <end position="563"/>
    </location>
</feature>
<dbReference type="FunFam" id="2.60.40.60:FF:000116">
    <property type="entry name" value="Dachsous cadherin-related 2"/>
    <property type="match status" value="1"/>
</dbReference>
<dbReference type="Pfam" id="PF08266">
    <property type="entry name" value="Cadherin_2"/>
    <property type="match status" value="1"/>
</dbReference>
<evidence type="ECO:0000313" key="17">
    <source>
        <dbReference type="Proteomes" id="UP000694844"/>
    </source>
</evidence>
<feature type="compositionally biased region" description="Polar residues" evidence="13">
    <location>
        <begin position="1039"/>
        <end position="1066"/>
    </location>
</feature>
<feature type="compositionally biased region" description="Polar residues" evidence="13">
    <location>
        <begin position="876"/>
        <end position="891"/>
    </location>
</feature>
<feature type="chain" id="PRO_5044666232" evidence="15">
    <location>
        <begin position="18"/>
        <end position="1160"/>
    </location>
</feature>
<feature type="region of interest" description="Disordered" evidence="13">
    <location>
        <begin position="837"/>
        <end position="858"/>
    </location>
</feature>
<dbReference type="FunFam" id="2.60.40.60:FF:000007">
    <property type="entry name" value="Protocadherin alpha 2"/>
    <property type="match status" value="1"/>
</dbReference>
<evidence type="ECO:0000313" key="18">
    <source>
        <dbReference type="RefSeq" id="XP_022323651.1"/>
    </source>
</evidence>
<evidence type="ECO:0000256" key="9">
    <source>
        <dbReference type="ARBA" id="ARBA00022989"/>
    </source>
</evidence>
<feature type="domain" description="Cadherin" evidence="16">
    <location>
        <begin position="240"/>
        <end position="346"/>
    </location>
</feature>
<dbReference type="SMART" id="SM00112">
    <property type="entry name" value="CA"/>
    <property type="match status" value="7"/>
</dbReference>
<dbReference type="RefSeq" id="XP_022323653.1">
    <property type="nucleotide sequence ID" value="XM_022467945.1"/>
</dbReference>
<reference evidence="18 19" key="1">
    <citation type="submission" date="2025-04" db="UniProtKB">
        <authorList>
            <consortium name="RefSeq"/>
        </authorList>
    </citation>
    <scope>IDENTIFICATION</scope>
    <source>
        <tissue evidence="18 19">Whole sample</tissue>
    </source>
</reference>
<dbReference type="GeneID" id="111124768"/>
<evidence type="ECO:0000256" key="3">
    <source>
        <dbReference type="ARBA" id="ARBA00022692"/>
    </source>
</evidence>
<evidence type="ECO:0000256" key="4">
    <source>
        <dbReference type="ARBA" id="ARBA00022723"/>
    </source>
</evidence>
<dbReference type="CDD" id="cd11304">
    <property type="entry name" value="Cadherin_repeat"/>
    <property type="match status" value="7"/>
</dbReference>
<name>A0A8B8D690_CRAVI</name>
<organism evidence="17 19">
    <name type="scientific">Crassostrea virginica</name>
    <name type="common">Eastern oyster</name>
    <dbReference type="NCBI Taxonomy" id="6565"/>
    <lineage>
        <taxon>Eukaryota</taxon>
        <taxon>Metazoa</taxon>
        <taxon>Spiralia</taxon>
        <taxon>Lophotrochozoa</taxon>
        <taxon>Mollusca</taxon>
        <taxon>Bivalvia</taxon>
        <taxon>Autobranchia</taxon>
        <taxon>Pteriomorphia</taxon>
        <taxon>Ostreida</taxon>
        <taxon>Ostreoidea</taxon>
        <taxon>Ostreidae</taxon>
        <taxon>Crassostrea</taxon>
    </lineage>
</organism>
<keyword evidence="2" id="KW-1003">Cell membrane</keyword>
<dbReference type="InterPro" id="IPR015919">
    <property type="entry name" value="Cadherin-like_sf"/>
</dbReference>
<dbReference type="PROSITE" id="PS50268">
    <property type="entry name" value="CADHERIN_2"/>
    <property type="match status" value="7"/>
</dbReference>
<dbReference type="GO" id="GO:0005509">
    <property type="term" value="F:calcium ion binding"/>
    <property type="evidence" value="ECO:0007669"/>
    <property type="project" value="UniProtKB-UniRule"/>
</dbReference>
<evidence type="ECO:0000256" key="11">
    <source>
        <dbReference type="ARBA" id="ARBA00023180"/>
    </source>
</evidence>
<dbReference type="RefSeq" id="XP_022323652.1">
    <property type="nucleotide sequence ID" value="XM_022467944.1"/>
</dbReference>
<dbReference type="RefSeq" id="XP_022323651.1">
    <property type="nucleotide sequence ID" value="XM_022467943.1"/>
</dbReference>
<dbReference type="Pfam" id="PF00028">
    <property type="entry name" value="Cadherin"/>
    <property type="match status" value="6"/>
</dbReference>
<keyword evidence="10 14" id="KW-0472">Membrane</keyword>
<evidence type="ECO:0000256" key="5">
    <source>
        <dbReference type="ARBA" id="ARBA00022729"/>
    </source>
</evidence>
<evidence type="ECO:0000256" key="15">
    <source>
        <dbReference type="SAM" id="SignalP"/>
    </source>
</evidence>
<evidence type="ECO:0000256" key="1">
    <source>
        <dbReference type="ARBA" id="ARBA00004251"/>
    </source>
</evidence>
<gene>
    <name evidence="18 19 20" type="primary">LOC111124768</name>
</gene>
<dbReference type="FunFam" id="2.60.40.60:FF:000092">
    <property type="entry name" value="Protocadherin 8"/>
    <property type="match status" value="1"/>
</dbReference>
<dbReference type="Gene3D" id="2.60.40.60">
    <property type="entry name" value="Cadherins"/>
    <property type="match status" value="7"/>
</dbReference>
<dbReference type="AlphaFoldDB" id="A0A8B8D690"/>
<sequence>MMLGICISFFFLHLCSCALVYRVNEERDPVYFIGNVGQDANVSSMPNVTQEVLQRLEYSFIGGNGEIFEIDSRSGILSGKTKIDREVLCPRLKICQKDLRIAARSGNFFHTIDVTVFIMDINDNAPTFPQTSISIDISEGSFINSTFPILGATDIDMGPNNSITHYKIIPDSGIFALDVIPKLDGTSDLNLRLIRSLDRETKDKYTLYVSALDGGNPPKSGTLTVNISVTDINDNAPVFTQEMYNVTIKEDLALNSLVVRVSANDGDTGRNAEVSYKFATIQTDNIDIFNMNSASGEITLISPPEYSSTPYEIIVEAIDNAEQNRKSSQAKVIVNINDTNNNAPDISINVLSEFEYAIITENANIGDIVAHVEVEDADNGINGHVSCRILGNLFFKLQPLQNAPNEFKVVVNGTLDREDIIEHNVTVFCEDGGTPALNSTESFEVHILDQNDNPPQFVNKIYPCEIYENEPNGTVVVKVSATDNDVGPNAKVRYYINPGGQSDFRIVNPVDGIISTRHSFDREKTSHFNFTVIAVDGGNPIALTATATILVTILDRNDVVPHFDSDSFEFIVPEEVANLTTIGFVKAKDEDAGENGNVTFTMDPHSLGRMPFLLKPNGEIKSIRRLDREHIEEYNFTAIARDNGVPPKSSSAMVFVKLTDINDNGPDFIFPNSVNYSVNLSYLAEVDSIVATVIAVDPDKGVNAEIRFNIIEGNQENLFKIDTYSGEILLARKIHLYEIRIYDLLLTATDQGTVQQKTSRQLCSIHIKFVNTTAIAQKISENEPQNLIIAIVIAIVTFVLSLAIIITICVIRRADVKKHNYRAKNMEEMKIMETMARNSSTRSSSSRGSADHIIPHRDFGRNRKEVSFSLEEDTLSFRQTSNSPSMSTFKSSPVDPQPPPIQHGREDSTLSDKNARNINRMESLKLQQRILKRKDQNQWQADEKAKNMPYIEMSGPAELKGDNNSDLSEESLTGDSGRGGSEEDVRNSGLAHDVSGVDHESTRSRHLSVANSSGISSIGSHSFSQHMNFSTFGRGASSEGLSTFPRNTGSKNVLNVSRHPSTSSVNQGYRKVQRLNSDQYSPQRRAFRDIPAVPKSFTGDRLHTIQNQTLVLCDEPYSESCNTTARDDDDATTTSGSYTINPDDLCNEIDNLFFKSDTVV</sequence>
<protein>
    <submittedName>
        <fullName evidence="18 19">Protocadherin-11 X-linked-like</fullName>
    </submittedName>
</protein>
<feature type="compositionally biased region" description="Low complexity" evidence="13">
    <location>
        <begin position="837"/>
        <end position="848"/>
    </location>
</feature>
<feature type="domain" description="Cadherin" evidence="16">
    <location>
        <begin position="564"/>
        <end position="668"/>
    </location>
</feature>
<dbReference type="KEGG" id="cvn:111124768"/>
<dbReference type="InterPro" id="IPR013164">
    <property type="entry name" value="Cadherin_N"/>
</dbReference>
<dbReference type="FunFam" id="2.60.40.60:FF:000123">
    <property type="entry name" value="Protocadherin beta 4"/>
    <property type="match status" value="1"/>
</dbReference>
<dbReference type="PROSITE" id="PS00232">
    <property type="entry name" value="CADHERIN_1"/>
    <property type="match status" value="3"/>
</dbReference>
<dbReference type="Proteomes" id="UP000694844">
    <property type="component" value="Chromosome 3"/>
</dbReference>
<dbReference type="FunFam" id="2.60.40.60:FF:000020">
    <property type="entry name" value="Dachsous cadherin-related 1b"/>
    <property type="match status" value="1"/>
</dbReference>
<keyword evidence="9 14" id="KW-1133">Transmembrane helix</keyword>
<evidence type="ECO:0000256" key="6">
    <source>
        <dbReference type="ARBA" id="ARBA00022737"/>
    </source>
</evidence>
<feature type="domain" description="Cadherin" evidence="16">
    <location>
        <begin position="55"/>
        <end position="128"/>
    </location>
</feature>
<evidence type="ECO:0000256" key="10">
    <source>
        <dbReference type="ARBA" id="ARBA00023136"/>
    </source>
</evidence>
<feature type="domain" description="Cadherin" evidence="16">
    <location>
        <begin position="129"/>
        <end position="239"/>
    </location>
</feature>
<evidence type="ECO:0000256" key="13">
    <source>
        <dbReference type="SAM" id="MobiDB-lite"/>
    </source>
</evidence>
<keyword evidence="8" id="KW-0130">Cell adhesion</keyword>
<keyword evidence="4" id="KW-0479">Metal-binding</keyword>
<evidence type="ECO:0000256" key="8">
    <source>
        <dbReference type="ARBA" id="ARBA00022889"/>
    </source>
</evidence>
<keyword evidence="17" id="KW-1185">Reference proteome</keyword>
<proteinExistence type="predicted"/>
<feature type="region of interest" description="Disordered" evidence="13">
    <location>
        <begin position="872"/>
        <end position="917"/>
    </location>
</feature>
<evidence type="ECO:0000256" key="12">
    <source>
        <dbReference type="PROSITE-ProRule" id="PRU00043"/>
    </source>
</evidence>
<keyword evidence="3 14" id="KW-0812">Transmembrane</keyword>
<evidence type="ECO:0000313" key="20">
    <source>
        <dbReference type="RefSeq" id="XP_022323653.1"/>
    </source>
</evidence>
<dbReference type="PANTHER" id="PTHR24028:SF146">
    <property type="entry name" value="CADHERIN 96CB, ISOFORM D-RELATED"/>
    <property type="match status" value="1"/>
</dbReference>
<dbReference type="OrthoDB" id="6252479at2759"/>
<keyword evidence="11" id="KW-0325">Glycoprotein</keyword>
<comment type="subcellular location">
    <subcellularLocation>
        <location evidence="1">Cell membrane</location>
        <topology evidence="1">Single-pass type I membrane protein</topology>
    </subcellularLocation>
</comment>
<dbReference type="GO" id="GO:0007156">
    <property type="term" value="P:homophilic cell adhesion via plasma membrane adhesion molecules"/>
    <property type="evidence" value="ECO:0007669"/>
    <property type="project" value="InterPro"/>
</dbReference>
<feature type="compositionally biased region" description="Basic and acidic residues" evidence="13">
    <location>
        <begin position="849"/>
        <end position="858"/>
    </location>
</feature>
<feature type="region of interest" description="Disordered" evidence="13">
    <location>
        <begin position="933"/>
        <end position="1014"/>
    </location>
</feature>
<accession>A0A8B8D690</accession>
<evidence type="ECO:0000313" key="19">
    <source>
        <dbReference type="RefSeq" id="XP_022323652.1"/>
    </source>
</evidence>
<evidence type="ECO:0000256" key="7">
    <source>
        <dbReference type="ARBA" id="ARBA00022837"/>
    </source>
</evidence>
<feature type="domain" description="Cadherin" evidence="16">
    <location>
        <begin position="672"/>
        <end position="786"/>
    </location>
</feature>
<evidence type="ECO:0000259" key="16">
    <source>
        <dbReference type="PROSITE" id="PS50268"/>
    </source>
</evidence>
<keyword evidence="6" id="KW-0677">Repeat</keyword>
<feature type="domain" description="Cadherin" evidence="16">
    <location>
        <begin position="351"/>
        <end position="457"/>
    </location>
</feature>
<feature type="signal peptide" evidence="15">
    <location>
        <begin position="1"/>
        <end position="17"/>
    </location>
</feature>
<dbReference type="GO" id="GO:0007163">
    <property type="term" value="P:establishment or maintenance of cell polarity"/>
    <property type="evidence" value="ECO:0007669"/>
    <property type="project" value="UniProtKB-ARBA"/>
</dbReference>
<feature type="compositionally biased region" description="Basic and acidic residues" evidence="13">
    <location>
        <begin position="933"/>
        <end position="946"/>
    </location>
</feature>
<keyword evidence="5 15" id="KW-0732">Signal</keyword>
<feature type="region of interest" description="Disordered" evidence="13">
    <location>
        <begin position="1036"/>
        <end position="1066"/>
    </location>
</feature>
<feature type="compositionally biased region" description="Polar residues" evidence="13">
    <location>
        <begin position="962"/>
        <end position="974"/>
    </location>
</feature>
<evidence type="ECO:0000256" key="2">
    <source>
        <dbReference type="ARBA" id="ARBA00022475"/>
    </source>
</evidence>
<dbReference type="InterPro" id="IPR020894">
    <property type="entry name" value="Cadherin_CS"/>
</dbReference>
<dbReference type="InterPro" id="IPR050174">
    <property type="entry name" value="Protocadherin/Cadherin-CA"/>
</dbReference>
<dbReference type="PRINTS" id="PR00205">
    <property type="entry name" value="CADHERIN"/>
</dbReference>